<keyword evidence="2" id="KW-1185">Reference proteome</keyword>
<evidence type="ECO:0000313" key="2">
    <source>
        <dbReference type="Proteomes" id="UP001054945"/>
    </source>
</evidence>
<comment type="caution">
    <text evidence="1">The sequence shown here is derived from an EMBL/GenBank/DDBJ whole genome shotgun (WGS) entry which is preliminary data.</text>
</comment>
<sequence length="122" mass="13920">MANTEFSAVFEPDDAISGLFKRLQDLSYPYLKHHHFGKWTLMNIPSEFGTDILFCHLSSGALVFSFLRHLLVFLETPCSSLEHLLAFYSLSRAVSLLSTFFQRLPCFVLSPLGHLLVFFSFP</sequence>
<dbReference type="EMBL" id="BPLR01020364">
    <property type="protein sequence ID" value="GIX77903.1"/>
    <property type="molecule type" value="Genomic_DNA"/>
</dbReference>
<dbReference type="AlphaFoldDB" id="A0AAV4N078"/>
<dbReference type="Proteomes" id="UP001054945">
    <property type="component" value="Unassembled WGS sequence"/>
</dbReference>
<accession>A0AAV4N078</accession>
<name>A0AAV4N078_CAEEX</name>
<evidence type="ECO:0000313" key="1">
    <source>
        <dbReference type="EMBL" id="GIX77903.1"/>
    </source>
</evidence>
<proteinExistence type="predicted"/>
<reference evidence="1 2" key="1">
    <citation type="submission" date="2021-06" db="EMBL/GenBank/DDBJ databases">
        <title>Caerostris extrusa draft genome.</title>
        <authorList>
            <person name="Kono N."/>
            <person name="Arakawa K."/>
        </authorList>
    </citation>
    <scope>NUCLEOTIDE SEQUENCE [LARGE SCALE GENOMIC DNA]</scope>
</reference>
<protein>
    <submittedName>
        <fullName evidence="1">Uncharacterized protein</fullName>
    </submittedName>
</protein>
<gene>
    <name evidence="1" type="ORF">CEXT_374591</name>
</gene>
<organism evidence="1 2">
    <name type="scientific">Caerostris extrusa</name>
    <name type="common">Bark spider</name>
    <name type="synonym">Caerostris bankana</name>
    <dbReference type="NCBI Taxonomy" id="172846"/>
    <lineage>
        <taxon>Eukaryota</taxon>
        <taxon>Metazoa</taxon>
        <taxon>Ecdysozoa</taxon>
        <taxon>Arthropoda</taxon>
        <taxon>Chelicerata</taxon>
        <taxon>Arachnida</taxon>
        <taxon>Araneae</taxon>
        <taxon>Araneomorphae</taxon>
        <taxon>Entelegynae</taxon>
        <taxon>Araneoidea</taxon>
        <taxon>Araneidae</taxon>
        <taxon>Caerostris</taxon>
    </lineage>
</organism>